<gene>
    <name evidence="2" type="ORF">AK812_SmicGene44100</name>
</gene>
<proteinExistence type="predicted"/>
<dbReference type="Proteomes" id="UP000186817">
    <property type="component" value="Unassembled WGS sequence"/>
</dbReference>
<dbReference type="EMBL" id="LSRX01002168">
    <property type="protein sequence ID" value="OLP76020.1"/>
    <property type="molecule type" value="Genomic_DNA"/>
</dbReference>
<comment type="caution">
    <text evidence="2">The sequence shown here is derived from an EMBL/GenBank/DDBJ whole genome shotgun (WGS) entry which is preliminary data.</text>
</comment>
<accession>A0A1Q9BZL0</accession>
<dbReference type="AlphaFoldDB" id="A0A1Q9BZL0"/>
<reference evidence="2 3" key="1">
    <citation type="submission" date="2016-02" db="EMBL/GenBank/DDBJ databases">
        <title>Genome analysis of coral dinoflagellate symbionts highlights evolutionary adaptations to a symbiotic lifestyle.</title>
        <authorList>
            <person name="Aranda M."/>
            <person name="Li Y."/>
            <person name="Liew Y.J."/>
            <person name="Baumgarten S."/>
            <person name="Simakov O."/>
            <person name="Wilson M."/>
            <person name="Piel J."/>
            <person name="Ashoor H."/>
            <person name="Bougouffa S."/>
            <person name="Bajic V.B."/>
            <person name="Ryu T."/>
            <person name="Ravasi T."/>
            <person name="Bayer T."/>
            <person name="Micklem G."/>
            <person name="Kim H."/>
            <person name="Bhak J."/>
            <person name="Lajeunesse T.C."/>
            <person name="Voolstra C.R."/>
        </authorList>
    </citation>
    <scope>NUCLEOTIDE SEQUENCE [LARGE SCALE GENOMIC DNA]</scope>
    <source>
        <strain evidence="2 3">CCMP2467</strain>
    </source>
</reference>
<name>A0A1Q9BZL0_SYMMI</name>
<feature type="signal peptide" evidence="1">
    <location>
        <begin position="1"/>
        <end position="20"/>
    </location>
</feature>
<evidence type="ECO:0000313" key="3">
    <source>
        <dbReference type="Proteomes" id="UP000186817"/>
    </source>
</evidence>
<protein>
    <submittedName>
        <fullName evidence="2">Uncharacterized protein</fullName>
    </submittedName>
</protein>
<keyword evidence="1" id="KW-0732">Signal</keyword>
<organism evidence="2 3">
    <name type="scientific">Symbiodinium microadriaticum</name>
    <name type="common">Dinoflagellate</name>
    <name type="synonym">Zooxanthella microadriatica</name>
    <dbReference type="NCBI Taxonomy" id="2951"/>
    <lineage>
        <taxon>Eukaryota</taxon>
        <taxon>Sar</taxon>
        <taxon>Alveolata</taxon>
        <taxon>Dinophyceae</taxon>
        <taxon>Suessiales</taxon>
        <taxon>Symbiodiniaceae</taxon>
        <taxon>Symbiodinium</taxon>
    </lineage>
</organism>
<keyword evidence="3" id="KW-1185">Reference proteome</keyword>
<evidence type="ECO:0000313" key="2">
    <source>
        <dbReference type="EMBL" id="OLP76020.1"/>
    </source>
</evidence>
<sequence length="141" mass="15900">MLRAFAFAVFAALDLIGGKAETWTLTAGGLEFQLQASQGNLQGTLTWKPRSGAASKPGKWQCNEPWISCNRLRLEPLFDMEVHLQERQMDGARIMREPPVVEFSRLSVQLDCPQHGIAWRALQVIMVDQHWKARTVLGLDL</sequence>
<evidence type="ECO:0000256" key="1">
    <source>
        <dbReference type="SAM" id="SignalP"/>
    </source>
</evidence>
<feature type="chain" id="PRO_5012593216" evidence="1">
    <location>
        <begin position="21"/>
        <end position="141"/>
    </location>
</feature>